<dbReference type="InterPro" id="IPR008258">
    <property type="entry name" value="Transglycosylase_SLT_dom_1"/>
</dbReference>
<dbReference type="Gene3D" id="1.10.530.10">
    <property type="match status" value="1"/>
</dbReference>
<dbReference type="SUPFAM" id="SSF53955">
    <property type="entry name" value="Lysozyme-like"/>
    <property type="match status" value="1"/>
</dbReference>
<name>A0A7X1AX07_9BACT</name>
<evidence type="ECO:0000313" key="2">
    <source>
        <dbReference type="EMBL" id="MBC2601454.1"/>
    </source>
</evidence>
<accession>A0A7X1AX07</accession>
<dbReference type="InterPro" id="IPR023346">
    <property type="entry name" value="Lysozyme-like_dom_sf"/>
</dbReference>
<dbReference type="AlphaFoldDB" id="A0A7X1AX07"/>
<evidence type="ECO:0000259" key="1">
    <source>
        <dbReference type="Pfam" id="PF01464"/>
    </source>
</evidence>
<dbReference type="EMBL" id="JACHVA010000053">
    <property type="protein sequence ID" value="MBC2601454.1"/>
    <property type="molecule type" value="Genomic_DNA"/>
</dbReference>
<feature type="domain" description="Transglycosylase SLT" evidence="1">
    <location>
        <begin position="40"/>
        <end position="143"/>
    </location>
</feature>
<gene>
    <name evidence="2" type="ORF">H5P30_06650</name>
</gene>
<dbReference type="Proteomes" id="UP000525652">
    <property type="component" value="Unassembled WGS sequence"/>
</dbReference>
<dbReference type="PROSITE" id="PS51257">
    <property type="entry name" value="PROKAR_LIPOPROTEIN"/>
    <property type="match status" value="1"/>
</dbReference>
<protein>
    <submittedName>
        <fullName evidence="2">Lytic transglycosylase domain-containing protein</fullName>
    </submittedName>
</protein>
<dbReference type="RefSeq" id="WP_185692167.1">
    <property type="nucleotide sequence ID" value="NZ_JACHVA010000053.1"/>
</dbReference>
<organism evidence="2 3">
    <name type="scientific">Puniceicoccus vermicola</name>
    <dbReference type="NCBI Taxonomy" id="388746"/>
    <lineage>
        <taxon>Bacteria</taxon>
        <taxon>Pseudomonadati</taxon>
        <taxon>Verrucomicrobiota</taxon>
        <taxon>Opitutia</taxon>
        <taxon>Puniceicoccales</taxon>
        <taxon>Puniceicoccaceae</taxon>
        <taxon>Puniceicoccus</taxon>
    </lineage>
</organism>
<dbReference type="Pfam" id="PF01464">
    <property type="entry name" value="SLT"/>
    <property type="match status" value="1"/>
</dbReference>
<comment type="caution">
    <text evidence="2">The sequence shown here is derived from an EMBL/GenBank/DDBJ whole genome shotgun (WGS) entry which is preliminary data.</text>
</comment>
<evidence type="ECO:0000313" key="3">
    <source>
        <dbReference type="Proteomes" id="UP000525652"/>
    </source>
</evidence>
<reference evidence="2 3" key="1">
    <citation type="submission" date="2020-07" db="EMBL/GenBank/DDBJ databases">
        <authorList>
            <person name="Feng X."/>
        </authorList>
    </citation>
    <scope>NUCLEOTIDE SEQUENCE [LARGE SCALE GENOMIC DNA]</scope>
    <source>
        <strain evidence="2 3">JCM14086</strain>
    </source>
</reference>
<keyword evidence="3" id="KW-1185">Reference proteome</keyword>
<dbReference type="CDD" id="cd00254">
    <property type="entry name" value="LT-like"/>
    <property type="match status" value="1"/>
</dbReference>
<sequence>MLNRSARNFLPVLLIGTALVLSSCSRPEKKIIPAEDVWAYILKRAPEHQLDPGFVYSIAFAESSFNAYADSGVARGITQMSEDAWTTVTDISYKRAWNWRTNLNTAMLYLAHCREALVDARHFNYPLLAASYRYGPGAVKNANYTLSRLPKPTNKIYQEIFAGNIQPYAPPSADDGS</sequence>
<proteinExistence type="predicted"/>